<comment type="caution">
    <text evidence="1">The sequence shown here is derived from an EMBL/GenBank/DDBJ whole genome shotgun (WGS) entry which is preliminary data.</text>
</comment>
<gene>
    <name evidence="1" type="ORF">A3D56_03505</name>
</gene>
<evidence type="ECO:0000313" key="1">
    <source>
        <dbReference type="EMBL" id="OHA27157.1"/>
    </source>
</evidence>
<accession>A0A1G2MTD9</accession>
<evidence type="ECO:0008006" key="3">
    <source>
        <dbReference type="Google" id="ProtNLM"/>
    </source>
</evidence>
<proteinExistence type="predicted"/>
<dbReference type="AlphaFoldDB" id="A0A1G2MTD9"/>
<dbReference type="EMBL" id="MHRP01000021">
    <property type="protein sequence ID" value="OHA27157.1"/>
    <property type="molecule type" value="Genomic_DNA"/>
</dbReference>
<dbReference type="SUPFAM" id="SSF82171">
    <property type="entry name" value="DPP6 N-terminal domain-like"/>
    <property type="match status" value="1"/>
</dbReference>
<evidence type="ECO:0000313" key="2">
    <source>
        <dbReference type="Proteomes" id="UP000177943"/>
    </source>
</evidence>
<name>A0A1G2MTD9_9BACT</name>
<protein>
    <recommendedName>
        <fullName evidence="3">Dipeptidylpeptidase IV N-terminal domain-containing protein</fullName>
    </recommendedName>
</protein>
<dbReference type="Proteomes" id="UP000177943">
    <property type="component" value="Unassembled WGS sequence"/>
</dbReference>
<reference evidence="1 2" key="1">
    <citation type="journal article" date="2016" name="Nat. Commun.">
        <title>Thousands of microbial genomes shed light on interconnected biogeochemical processes in an aquifer system.</title>
        <authorList>
            <person name="Anantharaman K."/>
            <person name="Brown C.T."/>
            <person name="Hug L.A."/>
            <person name="Sharon I."/>
            <person name="Castelle C.J."/>
            <person name="Probst A.J."/>
            <person name="Thomas B.C."/>
            <person name="Singh A."/>
            <person name="Wilkins M.J."/>
            <person name="Karaoz U."/>
            <person name="Brodie E.L."/>
            <person name="Williams K.H."/>
            <person name="Hubbard S.S."/>
            <person name="Banfield J.F."/>
        </authorList>
    </citation>
    <scope>NUCLEOTIDE SEQUENCE [LARGE SCALE GENOMIC DNA]</scope>
</reference>
<organism evidence="1 2">
    <name type="scientific">Candidatus Taylorbacteria bacterium RIFCSPHIGHO2_02_FULL_45_35</name>
    <dbReference type="NCBI Taxonomy" id="1802311"/>
    <lineage>
        <taxon>Bacteria</taxon>
        <taxon>Candidatus Tayloriibacteriota</taxon>
    </lineage>
</organism>
<sequence>MAFKEVSSAREKIPSYIRWIERATGHVYETRTDTLNKRRISNTTIPKIYEAVGVDNGGGFVLRYLKDDDSIQSYYIKLPETATSSLTQGVEKPVEGTFLQKNILGLAVSPATNRLFSLIKNENSSSGIVSETNGAKRVSVWSSPAVEWLVNWPEEKTIILNTKPSASTPGFAYTLNPQTFELREIIGNIEGLTTLLSPDKSYLFYSGNNGNSPYLRILDAKTHQSENLSLVTLPEKCAWSTLSKGLLYCAIPKTIPAGLYPDSWYEGSLSFDDELWSIDVVTGTTKVVLSKNEIPRGSSFDITNPVLNKDETYLLFNNKNDLTLWGLRLK</sequence>